<dbReference type="EMBL" id="CP069370">
    <property type="protein sequence ID" value="QYZ68639.1"/>
    <property type="molecule type" value="Genomic_DNA"/>
</dbReference>
<organism evidence="2 3">
    <name type="scientific">Neotabrizicola shimadae</name>
    <dbReference type="NCBI Taxonomy" id="2807096"/>
    <lineage>
        <taxon>Bacteria</taxon>
        <taxon>Pseudomonadati</taxon>
        <taxon>Pseudomonadota</taxon>
        <taxon>Alphaproteobacteria</taxon>
        <taxon>Rhodobacterales</taxon>
        <taxon>Paracoccaceae</taxon>
        <taxon>Neotabrizicola</taxon>
    </lineage>
</organism>
<feature type="signal peptide" evidence="1">
    <location>
        <begin position="1"/>
        <end position="21"/>
    </location>
</feature>
<accession>A0A8G1ECR2</accession>
<proteinExistence type="predicted"/>
<gene>
    <name evidence="2" type="ORF">JO391_12740</name>
</gene>
<protein>
    <recommendedName>
        <fullName evidence="4">Lipoprotein</fullName>
    </recommendedName>
</protein>
<keyword evidence="1" id="KW-0732">Signal</keyword>
<dbReference type="RefSeq" id="WP_220660862.1">
    <property type="nucleotide sequence ID" value="NZ_CP069370.1"/>
</dbReference>
<reference evidence="2" key="1">
    <citation type="submission" date="2021-02" db="EMBL/GenBank/DDBJ databases">
        <title>Rhodobacter shimadae sp. nov., an aerobic anoxygenic phototrophic bacterium isolated from a hot spring.</title>
        <authorList>
            <person name="Muramatsu S."/>
            <person name="Haruta S."/>
            <person name="Hirose S."/>
            <person name="Hanada S."/>
        </authorList>
    </citation>
    <scope>NUCLEOTIDE SEQUENCE</scope>
    <source>
        <strain evidence="2">N10</strain>
    </source>
</reference>
<sequence>MNRVFSLGAGLLVLSALSACGVSPTARSTSNGLPVIATAYDTGVDSKPGLTKQTAIAYDPDGCQTWLIDDGFEGYATRRNDPVSGLPVCNKLAPGGTVIGEYQTNSIPNWFPN</sequence>
<name>A0A8G1ECR2_9RHOB</name>
<evidence type="ECO:0000313" key="3">
    <source>
        <dbReference type="Proteomes" id="UP000826300"/>
    </source>
</evidence>
<evidence type="ECO:0000313" key="2">
    <source>
        <dbReference type="EMBL" id="QYZ68639.1"/>
    </source>
</evidence>
<dbReference type="AlphaFoldDB" id="A0A8G1ECR2"/>
<feature type="chain" id="PRO_5034067562" description="Lipoprotein" evidence="1">
    <location>
        <begin position="22"/>
        <end position="113"/>
    </location>
</feature>
<dbReference type="Proteomes" id="UP000826300">
    <property type="component" value="Chromosome"/>
</dbReference>
<evidence type="ECO:0008006" key="4">
    <source>
        <dbReference type="Google" id="ProtNLM"/>
    </source>
</evidence>
<evidence type="ECO:0000256" key="1">
    <source>
        <dbReference type="SAM" id="SignalP"/>
    </source>
</evidence>
<dbReference type="PROSITE" id="PS51257">
    <property type="entry name" value="PROKAR_LIPOPROTEIN"/>
    <property type="match status" value="1"/>
</dbReference>
<keyword evidence="3" id="KW-1185">Reference proteome</keyword>
<dbReference type="KEGG" id="nsm:JO391_12740"/>